<dbReference type="EMBL" id="SPLM01000113">
    <property type="protein sequence ID" value="TMW57918.1"/>
    <property type="molecule type" value="Genomic_DNA"/>
</dbReference>
<dbReference type="Proteomes" id="UP000794436">
    <property type="component" value="Unassembled WGS sequence"/>
</dbReference>
<keyword evidence="1" id="KW-0812">Transmembrane</keyword>
<name>A0A8K1C7N7_PYTOL</name>
<keyword evidence="1" id="KW-1133">Transmembrane helix</keyword>
<accession>A0A8K1C7N7</accession>
<protein>
    <submittedName>
        <fullName evidence="2">Uncharacterized protein</fullName>
    </submittedName>
</protein>
<proteinExistence type="predicted"/>
<feature type="transmembrane region" description="Helical" evidence="1">
    <location>
        <begin position="69"/>
        <end position="87"/>
    </location>
</feature>
<organism evidence="2 3">
    <name type="scientific">Pythium oligandrum</name>
    <name type="common">Mycoparasitic fungus</name>
    <dbReference type="NCBI Taxonomy" id="41045"/>
    <lineage>
        <taxon>Eukaryota</taxon>
        <taxon>Sar</taxon>
        <taxon>Stramenopiles</taxon>
        <taxon>Oomycota</taxon>
        <taxon>Peronosporomycetes</taxon>
        <taxon>Pythiales</taxon>
        <taxon>Pythiaceae</taxon>
        <taxon>Pythium</taxon>
    </lineage>
</organism>
<keyword evidence="1" id="KW-0472">Membrane</keyword>
<gene>
    <name evidence="2" type="ORF">Poli38472_013392</name>
</gene>
<sequence>MEKSITTTINSHIFMENPVQAMYTSGMFQIFQQASQFDLFSSPGGLSLEFLGNERQITVVASLYKTESIVGLCVSVVFPLLCAYLLLQRQARISLWSKEQLQHCTVLIRALADSDMFPPCCVDLLVKHVGNSTKAVSMRDLKLAAMEFEVETGKTEPTTTFVLRQPQDEASSPHKKLKLPIKSLKESIKMHPKPPPGWLDEF</sequence>
<keyword evidence="3" id="KW-1185">Reference proteome</keyword>
<dbReference type="AlphaFoldDB" id="A0A8K1C7N7"/>
<evidence type="ECO:0000313" key="2">
    <source>
        <dbReference type="EMBL" id="TMW57918.1"/>
    </source>
</evidence>
<evidence type="ECO:0000313" key="3">
    <source>
        <dbReference type="Proteomes" id="UP000794436"/>
    </source>
</evidence>
<evidence type="ECO:0000256" key="1">
    <source>
        <dbReference type="SAM" id="Phobius"/>
    </source>
</evidence>
<comment type="caution">
    <text evidence="2">The sequence shown here is derived from an EMBL/GenBank/DDBJ whole genome shotgun (WGS) entry which is preliminary data.</text>
</comment>
<reference evidence="2" key="1">
    <citation type="submission" date="2019-03" db="EMBL/GenBank/DDBJ databases">
        <title>Long read genome sequence of the mycoparasitic Pythium oligandrum ATCC 38472 isolated from sugarbeet rhizosphere.</title>
        <authorList>
            <person name="Gaulin E."/>
        </authorList>
    </citation>
    <scope>NUCLEOTIDE SEQUENCE</scope>
    <source>
        <strain evidence="2">ATCC 38472_TT</strain>
    </source>
</reference>